<dbReference type="AlphaFoldDB" id="A0A934S994"/>
<evidence type="ECO:0000313" key="2">
    <source>
        <dbReference type="Proteomes" id="UP000603141"/>
    </source>
</evidence>
<accession>A0A934S994</accession>
<keyword evidence="2" id="KW-1185">Reference proteome</keyword>
<name>A0A934S994_9BACT</name>
<comment type="caution">
    <text evidence="1">The sequence shown here is derived from an EMBL/GenBank/DDBJ whole genome shotgun (WGS) entry which is preliminary data.</text>
</comment>
<organism evidence="1 2">
    <name type="scientific">Luteolibacter pohnpeiensis</name>
    <dbReference type="NCBI Taxonomy" id="454153"/>
    <lineage>
        <taxon>Bacteria</taxon>
        <taxon>Pseudomonadati</taxon>
        <taxon>Verrucomicrobiota</taxon>
        <taxon>Verrucomicrobiia</taxon>
        <taxon>Verrucomicrobiales</taxon>
        <taxon>Verrucomicrobiaceae</taxon>
        <taxon>Luteolibacter</taxon>
    </lineage>
</organism>
<reference evidence="1" key="1">
    <citation type="submission" date="2021-01" db="EMBL/GenBank/DDBJ databases">
        <title>Modified the classification status of verrucomicrobia.</title>
        <authorList>
            <person name="Feng X."/>
        </authorList>
    </citation>
    <scope>NUCLEOTIDE SEQUENCE</scope>
    <source>
        <strain evidence="1">KCTC 22041</strain>
    </source>
</reference>
<sequence>MKVINIFKLMIIAFILSSFGVAEEVKVDRIYPYIFAESTGDNKFTICDKSIKPIRRFALDSNMESVNTLMALRYNVIYPNSDGTKIFLRGEYNIVDSSFRLTGWFIVSPFVSRDVVDVNKLPQEYKTVKRVNLVADDFRIPVTNLKLYVRTIE</sequence>
<dbReference type="EMBL" id="JAENIJ010000007">
    <property type="protein sequence ID" value="MBK1882012.1"/>
    <property type="molecule type" value="Genomic_DNA"/>
</dbReference>
<dbReference type="RefSeq" id="WP_200268732.1">
    <property type="nucleotide sequence ID" value="NZ_JAENIJ010000007.1"/>
</dbReference>
<protein>
    <submittedName>
        <fullName evidence="1">Uncharacterized protein</fullName>
    </submittedName>
</protein>
<evidence type="ECO:0000313" key="1">
    <source>
        <dbReference type="EMBL" id="MBK1882012.1"/>
    </source>
</evidence>
<dbReference type="Proteomes" id="UP000603141">
    <property type="component" value="Unassembled WGS sequence"/>
</dbReference>
<proteinExistence type="predicted"/>
<gene>
    <name evidence="1" type="ORF">JIN85_06270</name>
</gene>